<proteinExistence type="predicted"/>
<protein>
    <submittedName>
        <fullName evidence="1">Uncharacterized protein</fullName>
    </submittedName>
</protein>
<gene>
    <name evidence="1" type="ORF">LSALG_LOCUS3805</name>
</gene>
<name>A0AA35Y709_LACSI</name>
<accession>A0AA35Y709</accession>
<reference evidence="1" key="1">
    <citation type="submission" date="2023-04" db="EMBL/GenBank/DDBJ databases">
        <authorList>
            <person name="Vijverberg K."/>
            <person name="Xiong W."/>
            <person name="Schranz E."/>
        </authorList>
    </citation>
    <scope>NUCLEOTIDE SEQUENCE</scope>
</reference>
<evidence type="ECO:0000313" key="1">
    <source>
        <dbReference type="EMBL" id="CAI9263102.1"/>
    </source>
</evidence>
<dbReference type="AlphaFoldDB" id="A0AA35Y709"/>
<dbReference type="EMBL" id="OX465086">
    <property type="protein sequence ID" value="CAI9263102.1"/>
    <property type="molecule type" value="Genomic_DNA"/>
</dbReference>
<organism evidence="1 2">
    <name type="scientific">Lactuca saligna</name>
    <name type="common">Willowleaf lettuce</name>
    <dbReference type="NCBI Taxonomy" id="75948"/>
    <lineage>
        <taxon>Eukaryota</taxon>
        <taxon>Viridiplantae</taxon>
        <taxon>Streptophyta</taxon>
        <taxon>Embryophyta</taxon>
        <taxon>Tracheophyta</taxon>
        <taxon>Spermatophyta</taxon>
        <taxon>Magnoliopsida</taxon>
        <taxon>eudicotyledons</taxon>
        <taxon>Gunneridae</taxon>
        <taxon>Pentapetalae</taxon>
        <taxon>asterids</taxon>
        <taxon>campanulids</taxon>
        <taxon>Asterales</taxon>
        <taxon>Asteraceae</taxon>
        <taxon>Cichorioideae</taxon>
        <taxon>Cichorieae</taxon>
        <taxon>Lactucinae</taxon>
        <taxon>Lactuca</taxon>
    </lineage>
</organism>
<sequence length="133" mass="15161">MLSLMLVRQLKKYFHQSLEFSNESSKNIVVHKSLQKRHLVFSPTMVRKPHVTRQGIKKRKLVLQNESSKDEEVPETPEAILSKTILSLEKTQVTPPEVLLTKSSYEEVQISDITTNVSDTNVNVTMGEGDMHT</sequence>
<keyword evidence="2" id="KW-1185">Reference proteome</keyword>
<evidence type="ECO:0000313" key="2">
    <source>
        <dbReference type="Proteomes" id="UP001177003"/>
    </source>
</evidence>
<dbReference type="Proteomes" id="UP001177003">
    <property type="component" value="Chromosome 0"/>
</dbReference>